<protein>
    <submittedName>
        <fullName evidence="2">Sugar phosphate isomerase/epimerase</fullName>
    </submittedName>
</protein>
<dbReference type="PANTHER" id="PTHR12110:SF53">
    <property type="entry name" value="BLR5974 PROTEIN"/>
    <property type="match status" value="1"/>
</dbReference>
<dbReference type="PANTHER" id="PTHR12110">
    <property type="entry name" value="HYDROXYPYRUVATE ISOMERASE"/>
    <property type="match status" value="1"/>
</dbReference>
<gene>
    <name evidence="2" type="ORF">C1H66_19435</name>
</gene>
<keyword evidence="2" id="KW-0413">Isomerase</keyword>
<keyword evidence="3" id="KW-1185">Reference proteome</keyword>
<dbReference type="InterPro" id="IPR050312">
    <property type="entry name" value="IolE/XylAMocC-like"/>
</dbReference>
<dbReference type="AlphaFoldDB" id="A0A2N7TH59"/>
<accession>A0A2N7TH59</accession>
<evidence type="ECO:0000259" key="1">
    <source>
        <dbReference type="Pfam" id="PF01261"/>
    </source>
</evidence>
<evidence type="ECO:0000313" key="2">
    <source>
        <dbReference type="EMBL" id="PMR67506.1"/>
    </source>
</evidence>
<dbReference type="Proteomes" id="UP000235346">
    <property type="component" value="Unassembled WGS sequence"/>
</dbReference>
<dbReference type="InterPro" id="IPR013022">
    <property type="entry name" value="Xyl_isomerase-like_TIM-brl"/>
</dbReference>
<sequence length="284" mass="31383">MQIAIDSYCYHRYFGEVYPGLESPPQQAMTLDEVIDRAIAFGVEGVSLESFMLDDASPERLTALRERLDEAGLARVWAWGHPDGLGSGSRPEALEDLFVHIEVARALGAGVMRICAGGRRTRPTSWADHRRDLLPLLRRATERAEERGLVLAVENHVDLLADELVELIEAVDSPALGVCLDTANNLRLFEDPMRAIETLAPYARATHLKDITAYRGDPKSFGFWPSVPLGQGLIDIPATLRLLKQHGYQGLLALEIDYLHPAHGDEASAIGTSLDYLRHTLAKL</sequence>
<organism evidence="2 3">
    <name type="scientific">Halomonas heilongjiangensis</name>
    <dbReference type="NCBI Taxonomy" id="1387883"/>
    <lineage>
        <taxon>Bacteria</taxon>
        <taxon>Pseudomonadati</taxon>
        <taxon>Pseudomonadota</taxon>
        <taxon>Gammaproteobacteria</taxon>
        <taxon>Oceanospirillales</taxon>
        <taxon>Halomonadaceae</taxon>
        <taxon>Halomonas</taxon>
    </lineage>
</organism>
<dbReference type="Pfam" id="PF01261">
    <property type="entry name" value="AP_endonuc_2"/>
    <property type="match status" value="1"/>
</dbReference>
<reference evidence="2 3" key="1">
    <citation type="submission" date="2018-01" db="EMBL/GenBank/DDBJ databases">
        <title>Halomonas endophytica sp. nov., isolated from storage liquid in the stems of Populus euphratica.</title>
        <authorList>
            <person name="Chen C."/>
        </authorList>
    </citation>
    <scope>NUCLEOTIDE SEQUENCE [LARGE SCALE GENOMIC DNA]</scope>
    <source>
        <strain evidence="2 3">DSM 26881</strain>
    </source>
</reference>
<feature type="domain" description="Xylose isomerase-like TIM barrel" evidence="1">
    <location>
        <begin position="36"/>
        <end position="278"/>
    </location>
</feature>
<evidence type="ECO:0000313" key="3">
    <source>
        <dbReference type="Proteomes" id="UP000235346"/>
    </source>
</evidence>
<dbReference type="OrthoDB" id="3350993at2"/>
<dbReference type="InterPro" id="IPR036237">
    <property type="entry name" value="Xyl_isomerase-like_sf"/>
</dbReference>
<name>A0A2N7TH59_9GAMM</name>
<comment type="caution">
    <text evidence="2">The sequence shown here is derived from an EMBL/GenBank/DDBJ whole genome shotgun (WGS) entry which is preliminary data.</text>
</comment>
<proteinExistence type="predicted"/>
<dbReference type="SUPFAM" id="SSF51658">
    <property type="entry name" value="Xylose isomerase-like"/>
    <property type="match status" value="1"/>
</dbReference>
<dbReference type="GO" id="GO:0016853">
    <property type="term" value="F:isomerase activity"/>
    <property type="evidence" value="ECO:0007669"/>
    <property type="project" value="UniProtKB-KW"/>
</dbReference>
<dbReference type="EMBL" id="PNRE01000090">
    <property type="protein sequence ID" value="PMR67506.1"/>
    <property type="molecule type" value="Genomic_DNA"/>
</dbReference>
<dbReference type="Gene3D" id="3.20.20.150">
    <property type="entry name" value="Divalent-metal-dependent TIM barrel enzymes"/>
    <property type="match status" value="1"/>
</dbReference>
<dbReference type="RefSeq" id="WP_102629522.1">
    <property type="nucleotide sequence ID" value="NZ_PDOH01000056.1"/>
</dbReference>